<sequence>MSAPAGGPAASAPAGGPAVSAPAGGPVADGSDRPDDPRLHVEGVEVARYVLAPDLDAKHGPRPYLHPVRTLAGVPVTDALPDDHVWHLGASLAVQDVDGTNLWGGRTYVRDVGYTWRDDHGRIAHTGWEHRSPDRLDHRLQWRDRHGEVLLTERRRLTASAVPGHPDAWRLDVHSILTAPPDRDVHLGSPATNGRPGGAGYGGFFWRAVAAEPPHAFTATLDGEETVNGCAEQWVALRGRAPDGGAYTLVFAGLGPGDRWFVRTTMYPGVCVAFAFEEPARVPAGVDRHGGYRVGVADGALDRNAAAALAATLAEPLP</sequence>
<keyword evidence="3" id="KW-1185">Reference proteome</keyword>
<dbReference type="AlphaFoldDB" id="A0A1C6T188"/>
<accession>A0A1C6T188</accession>
<protein>
    <submittedName>
        <fullName evidence="2">Methane oxygenase PmoA</fullName>
    </submittedName>
</protein>
<organism evidence="2 3">
    <name type="scientific">Micromonospora nigra</name>
    <dbReference type="NCBI Taxonomy" id="145857"/>
    <lineage>
        <taxon>Bacteria</taxon>
        <taxon>Bacillati</taxon>
        <taxon>Actinomycetota</taxon>
        <taxon>Actinomycetes</taxon>
        <taxon>Micromonosporales</taxon>
        <taxon>Micromonosporaceae</taxon>
        <taxon>Micromonospora</taxon>
    </lineage>
</organism>
<dbReference type="InterPro" id="IPR029475">
    <property type="entry name" value="DUF6807"/>
</dbReference>
<gene>
    <name evidence="2" type="ORF">GA0070616_5142</name>
</gene>
<reference evidence="2 3" key="1">
    <citation type="submission" date="2016-06" db="EMBL/GenBank/DDBJ databases">
        <authorList>
            <person name="Kjaerup R.B."/>
            <person name="Dalgaard T.S."/>
            <person name="Juul-Madsen H.R."/>
        </authorList>
    </citation>
    <scope>NUCLEOTIDE SEQUENCE [LARGE SCALE GENOMIC DNA]</scope>
    <source>
        <strain evidence="2 3">DSM 43818</strain>
    </source>
</reference>
<name>A0A1C6T188_9ACTN</name>
<feature type="region of interest" description="Disordered" evidence="1">
    <location>
        <begin position="1"/>
        <end position="38"/>
    </location>
</feature>
<dbReference type="Proteomes" id="UP000199699">
    <property type="component" value="Unassembled WGS sequence"/>
</dbReference>
<dbReference type="STRING" id="145857.GA0070616_5142"/>
<dbReference type="Pfam" id="PF14100">
    <property type="entry name" value="DUF6807"/>
    <property type="match status" value="1"/>
</dbReference>
<proteinExistence type="predicted"/>
<evidence type="ECO:0000313" key="3">
    <source>
        <dbReference type="Proteomes" id="UP000199699"/>
    </source>
</evidence>
<evidence type="ECO:0000313" key="2">
    <source>
        <dbReference type="EMBL" id="SCL35115.1"/>
    </source>
</evidence>
<evidence type="ECO:0000256" key="1">
    <source>
        <dbReference type="SAM" id="MobiDB-lite"/>
    </source>
</evidence>
<feature type="compositionally biased region" description="Low complexity" evidence="1">
    <location>
        <begin position="1"/>
        <end position="28"/>
    </location>
</feature>
<dbReference type="EMBL" id="FMHT01000003">
    <property type="protein sequence ID" value="SCL35115.1"/>
    <property type="molecule type" value="Genomic_DNA"/>
</dbReference>